<dbReference type="Gene3D" id="3.40.630.30">
    <property type="match status" value="1"/>
</dbReference>
<dbReference type="EMBL" id="JAGEUA010000008">
    <property type="protein sequence ID" value="KAL0968253.1"/>
    <property type="molecule type" value="Genomic_DNA"/>
</dbReference>
<dbReference type="AlphaFoldDB" id="A0ABD0WEE4"/>
<evidence type="ECO:0000313" key="3">
    <source>
        <dbReference type="Proteomes" id="UP001557470"/>
    </source>
</evidence>
<protein>
    <submittedName>
        <fullName evidence="2">Uncharacterized protein</fullName>
    </submittedName>
</protein>
<evidence type="ECO:0000313" key="2">
    <source>
        <dbReference type="EMBL" id="KAL0968253.1"/>
    </source>
</evidence>
<feature type="region of interest" description="Disordered" evidence="1">
    <location>
        <begin position="385"/>
        <end position="409"/>
    </location>
</feature>
<proteinExistence type="predicted"/>
<evidence type="ECO:0000256" key="1">
    <source>
        <dbReference type="SAM" id="MobiDB-lite"/>
    </source>
</evidence>
<dbReference type="SUPFAM" id="SSF55729">
    <property type="entry name" value="Acyl-CoA N-acyltransferases (Nat)"/>
    <property type="match status" value="1"/>
</dbReference>
<comment type="caution">
    <text evidence="2">The sequence shown here is derived from an EMBL/GenBank/DDBJ whole genome shotgun (WGS) entry which is preliminary data.</text>
</comment>
<feature type="compositionally biased region" description="Polar residues" evidence="1">
    <location>
        <begin position="391"/>
        <end position="409"/>
    </location>
</feature>
<dbReference type="InterPro" id="IPR016181">
    <property type="entry name" value="Acyl_CoA_acyltransferase"/>
</dbReference>
<keyword evidence="3" id="KW-1185">Reference proteome</keyword>
<dbReference type="Proteomes" id="UP001557470">
    <property type="component" value="Unassembled WGS sequence"/>
</dbReference>
<gene>
    <name evidence="2" type="ORF">UPYG_G00264340</name>
</gene>
<sequence>MDCGVVHLDNMEFKPMIQGSRGFTAETIKVDFHKLLGNSEASDLVPQVVYRDILCSVLGLFEVCLPVAYQDIYKMVHSHGAQAIILLRQHSEVLEEYRSRTLPNPPGEHGNSPVPSPIRALGNGNPGLYRQLLKVLNESEESCEDSSDEHEEEDCTEPSCHCAMLEGFLTRAQERKAQRESTGDHRQLPPTAVGAESLIIGAAVFQLRTLSKGITVLQLCLMATRKRYQNSGVGGSMIELLKNKSVCGAYDALLAHVDAGAVSFFKHCGFTDDPLINDVFREVRDDWINRTLMIYLPPFTTESASQIPGFSLIMPELEEEVEIAMEDALSAYQQQAVCVTRLVREIKTLRVKLELQRRELVILKGQLGLGNQLKMACQLLDKQRISDSDNPDQNGVEPSSEAVSTPPNV</sequence>
<accession>A0ABD0WEE4</accession>
<name>A0ABD0WEE4_UMBPY</name>
<organism evidence="2 3">
    <name type="scientific">Umbra pygmaea</name>
    <name type="common">Eastern mudminnow</name>
    <dbReference type="NCBI Taxonomy" id="75934"/>
    <lineage>
        <taxon>Eukaryota</taxon>
        <taxon>Metazoa</taxon>
        <taxon>Chordata</taxon>
        <taxon>Craniata</taxon>
        <taxon>Vertebrata</taxon>
        <taxon>Euteleostomi</taxon>
        <taxon>Actinopterygii</taxon>
        <taxon>Neopterygii</taxon>
        <taxon>Teleostei</taxon>
        <taxon>Protacanthopterygii</taxon>
        <taxon>Esociformes</taxon>
        <taxon>Umbridae</taxon>
        <taxon>Umbra</taxon>
    </lineage>
</organism>
<reference evidence="2 3" key="1">
    <citation type="submission" date="2024-06" db="EMBL/GenBank/DDBJ databases">
        <authorList>
            <person name="Pan Q."/>
            <person name="Wen M."/>
            <person name="Jouanno E."/>
            <person name="Zahm M."/>
            <person name="Klopp C."/>
            <person name="Cabau C."/>
            <person name="Louis A."/>
            <person name="Berthelot C."/>
            <person name="Parey E."/>
            <person name="Roest Crollius H."/>
            <person name="Montfort J."/>
            <person name="Robinson-Rechavi M."/>
            <person name="Bouchez O."/>
            <person name="Lampietro C."/>
            <person name="Lopez Roques C."/>
            <person name="Donnadieu C."/>
            <person name="Postlethwait J."/>
            <person name="Bobe J."/>
            <person name="Verreycken H."/>
            <person name="Guiguen Y."/>
        </authorList>
    </citation>
    <scope>NUCLEOTIDE SEQUENCE [LARGE SCALE GENOMIC DNA]</scope>
    <source>
        <strain evidence="2">Up_M1</strain>
        <tissue evidence="2">Testis</tissue>
    </source>
</reference>